<keyword evidence="5 10" id="KW-0375">Hydrogen ion transport</keyword>
<dbReference type="InterPro" id="IPR036228">
    <property type="entry name" value="ATP_synth_F0_dsu_sf_mt"/>
</dbReference>
<gene>
    <name evidence="11" type="ORF">BEMITA_LOCUS1298</name>
</gene>
<accession>A0A9N9ZY25</accession>
<evidence type="ECO:0000313" key="12">
    <source>
        <dbReference type="Proteomes" id="UP001152759"/>
    </source>
</evidence>
<evidence type="ECO:0000256" key="10">
    <source>
        <dbReference type="PIRNR" id="PIRNR005514"/>
    </source>
</evidence>
<dbReference type="GO" id="GO:0005743">
    <property type="term" value="C:mitochondrial inner membrane"/>
    <property type="evidence" value="ECO:0007669"/>
    <property type="project" value="UniProtKB-SubCell"/>
</dbReference>
<keyword evidence="3 10" id="KW-0813">Transport</keyword>
<dbReference type="PIRSF" id="PIRSF005514">
    <property type="entry name" value="ATPase_F0_D_mt"/>
    <property type="match status" value="1"/>
</dbReference>
<reference evidence="11" key="1">
    <citation type="submission" date="2021-12" db="EMBL/GenBank/DDBJ databases">
        <authorList>
            <person name="King R."/>
        </authorList>
    </citation>
    <scope>NUCLEOTIDE SEQUENCE</scope>
</reference>
<dbReference type="Gene3D" id="6.10.280.70">
    <property type="match status" value="1"/>
</dbReference>
<dbReference type="InterPro" id="IPR008689">
    <property type="entry name" value="ATP_synth_F0_dsu_mt"/>
</dbReference>
<evidence type="ECO:0000256" key="5">
    <source>
        <dbReference type="ARBA" id="ARBA00022781"/>
    </source>
</evidence>
<sequence>MATKRFLKSSVNWAALAERMADSPQKPEFLAFKAKCDSYFQKVAALPDEPPKIDWKQYKSVSPEILDSFQKQYESFKVPYPEDKYSHIYDSAAEESKVTVEKFQAFCRLGISRANEHLAIWKAMPPIESMSLGEFGEWLPTFLPDFVERPTFWPHTPEFQLTEQDEEEWRQKLAGIEKGEH</sequence>
<keyword evidence="6 10" id="KW-0999">Mitochondrion inner membrane</keyword>
<keyword evidence="9 10" id="KW-0472">Membrane</keyword>
<comment type="subcellular location">
    <subcellularLocation>
        <location evidence="1 10">Mitochondrion inner membrane</location>
    </subcellularLocation>
</comment>
<evidence type="ECO:0000256" key="4">
    <source>
        <dbReference type="ARBA" id="ARBA00022547"/>
    </source>
</evidence>
<dbReference type="GO" id="GO:0015986">
    <property type="term" value="P:proton motive force-driven ATP synthesis"/>
    <property type="evidence" value="ECO:0007669"/>
    <property type="project" value="UniProtKB-UniRule"/>
</dbReference>
<dbReference type="AlphaFoldDB" id="A0A9N9ZY25"/>
<name>A0A9N9ZY25_BEMTA</name>
<evidence type="ECO:0000256" key="1">
    <source>
        <dbReference type="ARBA" id="ARBA00004273"/>
    </source>
</evidence>
<proteinExistence type="inferred from homology"/>
<comment type="similarity">
    <text evidence="2 10">Belongs to the ATPase d subunit family.</text>
</comment>
<evidence type="ECO:0000256" key="7">
    <source>
        <dbReference type="ARBA" id="ARBA00023065"/>
    </source>
</evidence>
<evidence type="ECO:0000256" key="8">
    <source>
        <dbReference type="ARBA" id="ARBA00023128"/>
    </source>
</evidence>
<dbReference type="Proteomes" id="UP001152759">
    <property type="component" value="Chromosome 1"/>
</dbReference>
<keyword evidence="7 10" id="KW-0406">Ion transport</keyword>
<organism evidence="11 12">
    <name type="scientific">Bemisia tabaci</name>
    <name type="common">Sweetpotato whitefly</name>
    <name type="synonym">Aleurodes tabaci</name>
    <dbReference type="NCBI Taxonomy" id="7038"/>
    <lineage>
        <taxon>Eukaryota</taxon>
        <taxon>Metazoa</taxon>
        <taxon>Ecdysozoa</taxon>
        <taxon>Arthropoda</taxon>
        <taxon>Hexapoda</taxon>
        <taxon>Insecta</taxon>
        <taxon>Pterygota</taxon>
        <taxon>Neoptera</taxon>
        <taxon>Paraneoptera</taxon>
        <taxon>Hemiptera</taxon>
        <taxon>Sternorrhyncha</taxon>
        <taxon>Aleyrodoidea</taxon>
        <taxon>Aleyrodidae</taxon>
        <taxon>Aleyrodinae</taxon>
        <taxon>Bemisia</taxon>
    </lineage>
</organism>
<keyword evidence="8 10" id="KW-0496">Mitochondrion</keyword>
<keyword evidence="12" id="KW-1185">Reference proteome</keyword>
<protein>
    <recommendedName>
        <fullName evidence="10">ATP synthase subunit d, mitochondrial</fullName>
    </recommendedName>
</protein>
<dbReference type="SUPFAM" id="SSF161065">
    <property type="entry name" value="ATP synthase D chain-like"/>
    <property type="match status" value="1"/>
</dbReference>
<evidence type="ECO:0000256" key="6">
    <source>
        <dbReference type="ARBA" id="ARBA00022792"/>
    </source>
</evidence>
<evidence type="ECO:0000256" key="3">
    <source>
        <dbReference type="ARBA" id="ARBA00022448"/>
    </source>
</evidence>
<dbReference type="GO" id="GO:0015078">
    <property type="term" value="F:proton transmembrane transporter activity"/>
    <property type="evidence" value="ECO:0007669"/>
    <property type="project" value="InterPro"/>
</dbReference>
<evidence type="ECO:0000256" key="2">
    <source>
        <dbReference type="ARBA" id="ARBA00006842"/>
    </source>
</evidence>
<evidence type="ECO:0000256" key="9">
    <source>
        <dbReference type="ARBA" id="ARBA00023136"/>
    </source>
</evidence>
<dbReference type="GO" id="GO:0045259">
    <property type="term" value="C:proton-transporting ATP synthase complex"/>
    <property type="evidence" value="ECO:0007669"/>
    <property type="project" value="UniProtKB-KW"/>
</dbReference>
<dbReference type="KEGG" id="btab:109035568"/>
<evidence type="ECO:0000313" key="11">
    <source>
        <dbReference type="EMBL" id="CAH0381677.1"/>
    </source>
</evidence>
<comment type="function">
    <text evidence="10">Mitochondrial membrane ATP synthase (F(1)F(0) ATP synthase or Complex V) produces ATP from ADP in the presence of a proton gradient across the membrane which is generated by electron transport complexes of the respiratory chain. F-type ATPases consist of two structural domains, F(1) - containing the extramembraneous catalytic core, and F(0) - containing the membrane proton channel, linked together by a central stalk and a peripheral stalk. During catalysis, ATP synthesis in the catalytic domain of F(1) is coupled via a rotary mechanism of the central stalk subunits to proton translocation.</text>
</comment>
<dbReference type="EMBL" id="OU963862">
    <property type="protein sequence ID" value="CAH0381677.1"/>
    <property type="molecule type" value="Genomic_DNA"/>
</dbReference>
<keyword evidence="4" id="KW-0138">CF(0)</keyword>
<dbReference type="Pfam" id="PF05873">
    <property type="entry name" value="Mt_ATP-synt_D"/>
    <property type="match status" value="1"/>
</dbReference>
<dbReference type="PANTHER" id="PTHR12700">
    <property type="entry name" value="ATP SYNTHASE SUBUNIT D, MITOCHONDRIAL"/>
    <property type="match status" value="1"/>
</dbReference>